<proteinExistence type="predicted"/>
<protein>
    <submittedName>
        <fullName evidence="1">Uncharacterized protein</fullName>
    </submittedName>
</protein>
<keyword evidence="2" id="KW-1185">Reference proteome</keyword>
<evidence type="ECO:0000313" key="1">
    <source>
        <dbReference type="EMBL" id="KAF4630209.1"/>
    </source>
</evidence>
<dbReference type="AlphaFoldDB" id="A0A8H4W426"/>
<evidence type="ECO:0000313" key="2">
    <source>
        <dbReference type="Proteomes" id="UP000566819"/>
    </source>
</evidence>
<accession>A0A8H4W426</accession>
<organism evidence="1 2">
    <name type="scientific">Cudoniella acicularis</name>
    <dbReference type="NCBI Taxonomy" id="354080"/>
    <lineage>
        <taxon>Eukaryota</taxon>
        <taxon>Fungi</taxon>
        <taxon>Dikarya</taxon>
        <taxon>Ascomycota</taxon>
        <taxon>Pezizomycotina</taxon>
        <taxon>Leotiomycetes</taxon>
        <taxon>Helotiales</taxon>
        <taxon>Tricladiaceae</taxon>
        <taxon>Cudoniella</taxon>
    </lineage>
</organism>
<dbReference type="EMBL" id="JAAMPI010000575">
    <property type="protein sequence ID" value="KAF4630209.1"/>
    <property type="molecule type" value="Genomic_DNA"/>
</dbReference>
<comment type="caution">
    <text evidence="1">The sequence shown here is derived from an EMBL/GenBank/DDBJ whole genome shotgun (WGS) entry which is preliminary data.</text>
</comment>
<gene>
    <name evidence="1" type="ORF">G7Y89_g7923</name>
</gene>
<name>A0A8H4W426_9HELO</name>
<reference evidence="1 2" key="1">
    <citation type="submission" date="2020-03" db="EMBL/GenBank/DDBJ databases">
        <title>Draft Genome Sequence of Cudoniella acicularis.</title>
        <authorList>
            <person name="Buettner E."/>
            <person name="Kellner H."/>
        </authorList>
    </citation>
    <scope>NUCLEOTIDE SEQUENCE [LARGE SCALE GENOMIC DNA]</scope>
    <source>
        <strain evidence="1 2">DSM 108380</strain>
    </source>
</reference>
<dbReference type="Proteomes" id="UP000566819">
    <property type="component" value="Unassembled WGS sequence"/>
</dbReference>
<sequence>MYICLANLIRTVCGPNEGDDDEEREMGKPNKDTIDLNPIVDLNGVQPWANLDIQIKSEDIVQGNAFYGLTPNEDYNDDDEVITHTYDVSVSLDSQLQLTEIFATRCAFIKRFEHYQNNPEWALEQLKLAITTTIMDLKLIVPPPVIPEAPFVVPALLSVATLEPVASSSTGTIGLTRESDIGSDDDVGDLFSKKAFSKKSIAKPVVAPLATVHNTPVYKPILPP</sequence>